<accession>A0A919DBM1</accession>
<comment type="caution">
    <text evidence="2">The sequence shown here is derived from an EMBL/GenBank/DDBJ whole genome shotgun (WGS) entry which is preliminary data.</text>
</comment>
<keyword evidence="1" id="KW-0812">Transmembrane</keyword>
<sequence length="89" mass="9257">MTSERRQLDAIADALLAPGRQAQRERAARLRLRRKRQRKLSGAGAILGVSVGGVTGHAVSGHLFPGNVIGVFVGGLAGHLLAAIRPAGE</sequence>
<evidence type="ECO:0000313" key="3">
    <source>
        <dbReference type="Proteomes" id="UP000636453"/>
    </source>
</evidence>
<feature type="transmembrane region" description="Helical" evidence="1">
    <location>
        <begin position="64"/>
        <end position="84"/>
    </location>
</feature>
<dbReference type="RefSeq" id="WP_146472404.1">
    <property type="nucleotide sequence ID" value="NZ_BNCF01000008.1"/>
</dbReference>
<dbReference type="AlphaFoldDB" id="A0A919DBM1"/>
<feature type="transmembrane region" description="Helical" evidence="1">
    <location>
        <begin position="40"/>
        <end position="58"/>
    </location>
</feature>
<reference evidence="2" key="1">
    <citation type="journal article" date="2014" name="Int. J. Syst. Evol. Microbiol.">
        <title>Complete genome sequence of Corynebacterium casei LMG S-19264T (=DSM 44701T), isolated from a smear-ripened cheese.</title>
        <authorList>
            <consortium name="US DOE Joint Genome Institute (JGI-PGF)"/>
            <person name="Walter F."/>
            <person name="Albersmeier A."/>
            <person name="Kalinowski J."/>
            <person name="Ruckert C."/>
        </authorList>
    </citation>
    <scope>NUCLEOTIDE SEQUENCE</scope>
    <source>
        <strain evidence="2">KCTC 32020</strain>
    </source>
</reference>
<evidence type="ECO:0000256" key="1">
    <source>
        <dbReference type="SAM" id="Phobius"/>
    </source>
</evidence>
<keyword evidence="1" id="KW-0472">Membrane</keyword>
<name>A0A919DBM1_9GAMM</name>
<reference evidence="2" key="2">
    <citation type="submission" date="2020-09" db="EMBL/GenBank/DDBJ databases">
        <authorList>
            <person name="Sun Q."/>
            <person name="Kim S."/>
        </authorList>
    </citation>
    <scope>NUCLEOTIDE SEQUENCE</scope>
    <source>
        <strain evidence="2">KCTC 32020</strain>
    </source>
</reference>
<keyword evidence="3" id="KW-1185">Reference proteome</keyword>
<dbReference type="Proteomes" id="UP000636453">
    <property type="component" value="Unassembled WGS sequence"/>
</dbReference>
<organism evidence="2 3">
    <name type="scientific">Vulcaniibacterium thermophilum</name>
    <dbReference type="NCBI Taxonomy" id="1169913"/>
    <lineage>
        <taxon>Bacteria</taxon>
        <taxon>Pseudomonadati</taxon>
        <taxon>Pseudomonadota</taxon>
        <taxon>Gammaproteobacteria</taxon>
        <taxon>Lysobacterales</taxon>
        <taxon>Lysobacteraceae</taxon>
        <taxon>Vulcaniibacterium</taxon>
    </lineage>
</organism>
<gene>
    <name evidence="2" type="ORF">GCM10007167_16420</name>
</gene>
<keyword evidence="1" id="KW-1133">Transmembrane helix</keyword>
<evidence type="ECO:0000313" key="2">
    <source>
        <dbReference type="EMBL" id="GHE34961.1"/>
    </source>
</evidence>
<proteinExistence type="predicted"/>
<dbReference type="EMBL" id="BNCF01000008">
    <property type="protein sequence ID" value="GHE34961.1"/>
    <property type="molecule type" value="Genomic_DNA"/>
</dbReference>
<protein>
    <submittedName>
        <fullName evidence="2">Uncharacterized protein</fullName>
    </submittedName>
</protein>